<dbReference type="EMBL" id="HACG01030836">
    <property type="protein sequence ID" value="CEK77701.1"/>
    <property type="molecule type" value="Transcribed_RNA"/>
</dbReference>
<dbReference type="AlphaFoldDB" id="A0A0B7A9M2"/>
<dbReference type="PANTHER" id="PTHR22973:SF12">
    <property type="entry name" value="LD35087P"/>
    <property type="match status" value="1"/>
</dbReference>
<evidence type="ECO:0000313" key="2">
    <source>
        <dbReference type="EMBL" id="CEK77701.1"/>
    </source>
</evidence>
<dbReference type="GO" id="GO:0000139">
    <property type="term" value="C:Golgi membrane"/>
    <property type="evidence" value="ECO:0007669"/>
    <property type="project" value="TreeGrafter"/>
</dbReference>
<accession>A0A0B7A9M2</accession>
<reference evidence="1" key="1">
    <citation type="submission" date="2014-12" db="EMBL/GenBank/DDBJ databases">
        <title>Insight into the proteome of Arion vulgaris.</title>
        <authorList>
            <person name="Aradska J."/>
            <person name="Bulat T."/>
            <person name="Smidak R."/>
            <person name="Sarate P."/>
            <person name="Gangsoo J."/>
            <person name="Sialana F."/>
            <person name="Bilban M."/>
            <person name="Lubec G."/>
        </authorList>
    </citation>
    <scope>NUCLEOTIDE SEQUENCE</scope>
    <source>
        <tissue evidence="1">Skin</tissue>
    </source>
</reference>
<dbReference type="EMBL" id="HACG01030834">
    <property type="protein sequence ID" value="CEK77699.1"/>
    <property type="molecule type" value="Transcribed_RNA"/>
</dbReference>
<protein>
    <submittedName>
        <fullName evidence="1">Uncharacterized protein</fullName>
    </submittedName>
</protein>
<name>A0A0B7A9M2_9EUPU</name>
<evidence type="ECO:0000313" key="1">
    <source>
        <dbReference type="EMBL" id="CEK77699.1"/>
    </source>
</evidence>
<dbReference type="PANTHER" id="PTHR22973">
    <property type="entry name" value="LD35087P"/>
    <property type="match status" value="1"/>
</dbReference>
<dbReference type="InterPro" id="IPR052269">
    <property type="entry name" value="Golgi-PI4KB_interaction"/>
</dbReference>
<feature type="non-terminal residue" evidence="1">
    <location>
        <position position="1"/>
    </location>
</feature>
<gene>
    <name evidence="1" type="primary">ORF106181</name>
    <name evidence="2" type="synonym">ORF106196</name>
</gene>
<organism evidence="1">
    <name type="scientific">Arion vulgaris</name>
    <dbReference type="NCBI Taxonomy" id="1028688"/>
    <lineage>
        <taxon>Eukaryota</taxon>
        <taxon>Metazoa</taxon>
        <taxon>Spiralia</taxon>
        <taxon>Lophotrochozoa</taxon>
        <taxon>Mollusca</taxon>
        <taxon>Gastropoda</taxon>
        <taxon>Heterobranchia</taxon>
        <taxon>Euthyneura</taxon>
        <taxon>Panpulmonata</taxon>
        <taxon>Eupulmonata</taxon>
        <taxon>Stylommatophora</taxon>
        <taxon>Helicina</taxon>
        <taxon>Arionoidea</taxon>
        <taxon>Arionidae</taxon>
        <taxon>Arion</taxon>
    </lineage>
</organism>
<proteinExistence type="predicted"/>
<sequence>GCTWNAEMKMATTEVGSITNGIEDLNVADDSNASKHQASQLDEHQQKWGFSLEEVYKIALKFFKEKEGKALQLTYQTN</sequence>